<dbReference type="HOGENOM" id="CLU_225909_0_0_4"/>
<dbReference type="eggNOG" id="COG2931">
    <property type="taxonomic scope" value="Bacteria"/>
</dbReference>
<name>D8IRJ3_HERSS</name>
<evidence type="ECO:0000313" key="1">
    <source>
        <dbReference type="EMBL" id="ADJ63317.1"/>
    </source>
</evidence>
<accession>D8IRJ3</accession>
<dbReference type="InterPro" id="IPR001343">
    <property type="entry name" value="Hemolysn_Ca-bd"/>
</dbReference>
<sequence length="2656" mass="263210">MATASSSQVNSSDKVTGPVRVVMPDQSGSFQINANRGAVQHVQVVDVDMVLHMADGSKVVLAGGAMEAMDDKSKVKFADSSSETGKLLDAVGKIPLKPNDQSRILNSDPIAVADNVASFDAHAQAQPHVTVDRNAASVGSDGISQLSKIITDNAGSLTSNGSQNLSVPTQPTVGDSSQVSVAASIAAALNPSSNDAPIRPVDPQLPPEKPGTIPSTIVVDPSQPSMAIKLVNLTTITQTGDSLFGSGGIPVSATDAGLPLQFSTQVINAGNDVHTIYAAGNNAGTFIKVFDVTISGNGNVLSVIVSGVPANMSIVNATNLGGGRYQMSVASGQTDFPMQLQYNTVEANTASPVHQHFDLTFTTVVATSLGQLTLNDVRHVALKDATAYGDLSYLDPATGDPVLVLPAQGLPHEVHAGNGGVTIYGSNANDLLYGGTGNDTIYGGSGNTFFDGGAGADRLVGGVNSTGTNVNTVSYANSSAGVNVNLVTGVGTGGDAQGDQLSNIQNLKGSAYSDTFVANASVNRLDGGSGGSDTVSYESSNAAVTVNLVTGTGSGGHAQGDTYTHIQNVVGSAFNDIFVASGDANRFDGGAGSNTVSYVNSAVGVNVNLLTGVGSGGAADGDTYVRIQNVIGTAGDDTFVGNADANSFDGGSGGNDTVSYAGSAQGVSVNFISGRGTGGNAEGDTYNHIQNAIGSAFDDVFFAGVDSRHFDGGSGGSDTVNYGGSTGAVTVDMINLVGSGGYAQNNSYTHIQNIVGSSYSDTFIASLAANNFNGGLGGSDTVSYAFSNAAVTVDLFHGTGSGGYAQGDVLAHIQNVIGSNYDDTFIASADVNNFDGRGGSNTVSYFYSTGGVTVDLTNTIGTGTGGYYAAGDSFSNIQNLIGSVYDDTFVASADANSFDGGTGSLHNRVSYAASTAGVTVDLNYSNGTGTSGGYAQGDKLANIQDLTGGAGNDTFVASLAENNFDGGAGSNRVSYAASTSAVTVDLVLGVGTGGYANNDTYANIQNVTGSGFDDTFIASLAANAFDGGAGNNTVSYAKAGDGNGVTVDLFNGRGSNGFAAGDTYANIQNVIGSAYDDTFVADNNHNVFDGRQGSNTVSYANSTAAVTVNLVTGTGTGGFADGDTFTNIQNVVGSAQDDLIIASSDANTIDGGLSATGAHNRVSYANSGAGVTVDLTYTDGTGTSGGYATGDKLSNIQDLTGSQFDDTFVASLAANNFDGGTGSLHNRVSYAHSSASETIDLFNGSGTGTYAQGDRYTNIQDVTGGSADDLIIANAAANNIDGGGGSLHNRVSYQNSTVSETVDLFNNVGSGGVGSLANGDTYANIQDVTGGSADDLFVASAAANAFDGGGGSHNRVSYANSTVDETVNLVSGQGSGGIGSLANGDTYANIQDATGGSGNDTFYGNTAANRFDGGGGSHNRVNYSGSTVAETVDLFNNVGSGGAGSLANGDTYANIQDVTGGTADDVFIASAAANAFDGGGGSLHNRVSYANSSADETVNLVTGQGSGGTGSLANGDTYINIQDVTGGSGNDTFYGNTAANNFDGGGGTHNRVNYSSSTVAETIDLLNGQGSGGAGSLANGDRYTNIQDATGGSADDVFIASAAANRFDGGGGSLHNRVSYASSTADETIDLYNGTGSGGLNSLANGDTYANIQDVTGGAGNDTFVATVAANTFDGGGGTHNRVSYANSTVAETVDLIAGLGSGGAGSFAAGDVYTNIQDVTGGSANDTFIASAAANRFDGGGGSHNRVSYASSTVSETVDLFNGNGTGGAGSLANGDTYTNIQDVTGGTADDVFIASAAANAFDGGGGTHNRVSYANSNAAETINLVSGQGSGTLAAGDTYLNIQDVTGGGGNDTFYGNTAANTFDGGGGTHNRVSYATSTVAETVDLFLGQGSGGAGSLANGDTYTNIQDATGGSANDTFVASAAANAFDGGGGSHNRVSYANSTVDETINLVSNTGTGGAGSLANGDTYANIQDVTGGSGNDTIVASAAANFLDGGTGSNTVSYAGSTSSNGSTGVTVDLSAGTGSGNYAQGDTYANIQNVIGSDFADTLTGFATVGVTSVLTGGKGADKLTAIDANRAYTYASYAGSANGVSINLQTGVGSNGDAQGDTLFNIDNLIGSSQNDTFYASANANKLDGGAGSDTVNYSLSTSSDGVNGVTVDLSAGSGSGNYADGDTYTNIENAVGSAYQDRLTGFATVGVRSVLEGGAGADVITAVAANRANTYASYAGSSSAVTVDLKNATGSGGDAQGDTLVNIDNVIGSAYSDTFVASTQANNFDGGSGGSDTVSYANDTGGVTVDLTNTLAASGAYAVGDKFTNIANLIGGSGNDTFYASSAANAFEGGAGVNTVNYARSGSAGVVVDLFHGTGSAPSGVANSYAAGDTYSHIQNVVGSAGNDTFYASGDANAFTGGGGSDTVSYYYSTSGDITVSLATGSVGSGGDASGDTYSGIANLEGSANVNSSLTGNASANTLTARGDSTTNSLSGGGASSGTDIYNVVEGGHNTVTVGSGNNLINVSAGSHSSLGAQSDMVNQNTGQSNINSISGGAGVTTLHFADLGNSLNLSNFSSKVSGITTLDVSAGGSTNILITAQDVIRMGMPSGSTSTILTVKMSAGESLQIAANGSDHYVYFPGTTDYAFYNSSNTEVARIHLVTA</sequence>
<dbReference type="InterPro" id="IPR011049">
    <property type="entry name" value="Serralysin-like_metalloprot_C"/>
</dbReference>
<dbReference type="STRING" id="757424.Hsero_1807"/>
<protein>
    <submittedName>
        <fullName evidence="1">Hemolysin-adenylate cyclase protein</fullName>
    </submittedName>
</protein>
<reference evidence="1 2" key="1">
    <citation type="submission" date="2010-04" db="EMBL/GenBank/DDBJ databases">
        <title>The genome of Herbaspirillum seropedicae SmR1, an endophytic, nitrogen-fixing, plant-growth promoting beta-Proteobacteria.</title>
        <authorList>
            <person name="Pedrosa F.O."/>
            <person name="Monteiro R.A."/>
            <person name="Wassem R."/>
            <person name="Cruz L.M."/>
            <person name="Ayub R.A."/>
            <person name="Colauto N.B."/>
            <person name="Fernandez M.A."/>
            <person name="Fungaro M.H.P."/>
            <person name="Grisard E.C."/>
            <person name="Hungria M."/>
            <person name="Madeira H.M.F."/>
            <person name="Nodari R.O."/>
            <person name="Osaku C.A."/>
            <person name="Petzl-Erler M.L."/>
            <person name="Terenzi H."/>
            <person name="Vieira L.G.E."/>
            <person name="Almeida M.I.M."/>
            <person name="Alves L.R."/>
            <person name="Arantes O.M.N."/>
            <person name="Balsanelli E."/>
            <person name="Barcellos F.G."/>
            <person name="Baura V.A."/>
            <person name="Binde D.R."/>
            <person name="Campo R.J."/>
            <person name="Chubatsu L.S."/>
            <person name="Chueire L.M.O."/>
            <person name="Ciferri R.R."/>
            <person name="Correa L.C."/>
            <person name="da Conceicao Silva J.L."/>
            <person name="Dabul A.N.G."/>
            <person name="Dambros B.P."/>
            <person name="Faoro H."/>
            <person name="Favetti A."/>
            <person name="Friedermann G."/>
            <person name="Furlaneto M.C."/>
            <person name="Gasques L.S."/>
            <person name="Gimenes C.C.T."/>
            <person name="Gioppo N.M.R."/>
            <person name="Glienke-Blanco C."/>
            <person name="Godoy L.P."/>
            <person name="Guerra M.P."/>
            <person name="Karp S."/>
            <person name="Kava-Cordeiro V."/>
            <person name="Margarido V.P."/>
            <person name="Mathioni S.M."/>
            <person name="Menck-Soares M.A."/>
            <person name="Murace N.K."/>
            <person name="Nicolas M.F."/>
            <person name="Oliveira C.E.C."/>
            <person name="Pagnan N.A.B."/>
            <person name="Pamphile J.A."/>
            <person name="Patussi E.V."/>
            <person name="Pereira L.F.P."/>
            <person name="Pereira-Ferrari L."/>
            <person name="Pinto F.G.S."/>
            <person name="Precoma C."/>
            <person name="Prioli A.J."/>
            <person name="Prioli S.M.A.P."/>
            <person name="Raittz R.T."/>
            <person name="Ramos H.J.O."/>
            <person name="Ribeiro E.M.S.F."/>
            <person name="Rigo L.U."/>
            <person name="Rocha C.L.M.S.C."/>
            <person name="Rocha S.N."/>
            <person name="Santos K."/>
            <person name="Satori D."/>
            <person name="Silva A.G."/>
            <person name="Simao R.C.G."/>
            <person name="Soares M.A.M."/>
            <person name="Souza E.M."/>
            <person name="Steffens M.B.R."/>
            <person name="Steindel M."/>
            <person name="Tadra-Sfeir M.Z."/>
            <person name="Takahashi E.K."/>
            <person name="Torres R.A."/>
            <person name="Valle J.S."/>
            <person name="Vernal J.I."/>
            <person name="Vilas-Boas L.A."/>
            <person name="Watanabe M.A.E."/>
            <person name="Weiss V.A."/>
            <person name="Yates M.A."/>
            <person name="Souza E.M."/>
        </authorList>
    </citation>
    <scope>NUCLEOTIDE SEQUENCE [LARGE SCALE GENOMIC DNA]</scope>
    <source>
        <strain evidence="1 2">SmR1</strain>
    </source>
</reference>
<dbReference type="Proteomes" id="UP000000329">
    <property type="component" value="Chromosome"/>
</dbReference>
<dbReference type="Gene3D" id="2.150.10.10">
    <property type="entry name" value="Serralysin-like metalloprotease, C-terminal"/>
    <property type="match status" value="6"/>
</dbReference>
<proteinExistence type="predicted"/>
<organism evidence="1 2">
    <name type="scientific">Herbaspirillum seropedicae (strain SmR1)</name>
    <dbReference type="NCBI Taxonomy" id="757424"/>
    <lineage>
        <taxon>Bacteria</taxon>
        <taxon>Pseudomonadati</taxon>
        <taxon>Pseudomonadota</taxon>
        <taxon>Betaproteobacteria</taxon>
        <taxon>Burkholderiales</taxon>
        <taxon>Oxalobacteraceae</taxon>
        <taxon>Herbaspirillum</taxon>
    </lineage>
</organism>
<keyword evidence="2" id="KW-1185">Reference proteome</keyword>
<dbReference type="SUPFAM" id="SSF51120">
    <property type="entry name" value="beta-Roll"/>
    <property type="match status" value="1"/>
</dbReference>
<dbReference type="RefSeq" id="WP_013233810.1">
    <property type="nucleotide sequence ID" value="NC_014323.1"/>
</dbReference>
<dbReference type="GO" id="GO:0005509">
    <property type="term" value="F:calcium ion binding"/>
    <property type="evidence" value="ECO:0007669"/>
    <property type="project" value="InterPro"/>
</dbReference>
<dbReference type="EMBL" id="CP002039">
    <property type="protein sequence ID" value="ADJ63317.1"/>
    <property type="molecule type" value="Genomic_DNA"/>
</dbReference>
<dbReference type="Pfam" id="PF00353">
    <property type="entry name" value="HemolysinCabind"/>
    <property type="match status" value="17"/>
</dbReference>
<dbReference type="PRINTS" id="PR00313">
    <property type="entry name" value="CABNDNGRPT"/>
</dbReference>
<gene>
    <name evidence="1" type="ordered locus">Hsero_1807</name>
</gene>
<evidence type="ECO:0000313" key="2">
    <source>
        <dbReference type="Proteomes" id="UP000000329"/>
    </source>
</evidence>
<dbReference type="KEGG" id="hse:Hsero_1807"/>
<dbReference type="GeneID" id="29391103"/>